<dbReference type="InterPro" id="IPR014729">
    <property type="entry name" value="Rossmann-like_a/b/a_fold"/>
</dbReference>
<dbReference type="Proteomes" id="UP000590749">
    <property type="component" value="Unassembled WGS sequence"/>
</dbReference>
<dbReference type="EMBL" id="JACHXF010000039">
    <property type="protein sequence ID" value="MBB3101479.1"/>
    <property type="molecule type" value="Genomic_DNA"/>
</dbReference>
<reference evidence="1 2" key="1">
    <citation type="submission" date="2020-08" db="EMBL/GenBank/DDBJ databases">
        <title>Genomic Encyclopedia of Type Strains, Phase III (KMG-III): the genomes of soil and plant-associated and newly described type strains.</title>
        <authorList>
            <person name="Whitman W."/>
        </authorList>
    </citation>
    <scope>NUCLEOTIDE SEQUENCE [LARGE SCALE GENOMIC DNA]</scope>
    <source>
        <strain evidence="1 2">CECT 3287</strain>
    </source>
</reference>
<gene>
    <name evidence="1" type="ORF">FHR83_009208</name>
</gene>
<evidence type="ECO:0000313" key="1">
    <source>
        <dbReference type="EMBL" id="MBB3101479.1"/>
    </source>
</evidence>
<sequence>MAGAHEPGGLPGAVTSQLLHHADCPVLIAR</sequence>
<keyword evidence="2" id="KW-1185">Reference proteome</keyword>
<dbReference type="AlphaFoldDB" id="A0A7W5ATD2"/>
<proteinExistence type="predicted"/>
<protein>
    <submittedName>
        <fullName evidence="1">Nucleotide-binding universal stress UspA family protein</fullName>
    </submittedName>
</protein>
<evidence type="ECO:0000313" key="2">
    <source>
        <dbReference type="Proteomes" id="UP000590749"/>
    </source>
</evidence>
<organism evidence="1 2">
    <name type="scientific">Actinoplanes campanulatus</name>
    <dbReference type="NCBI Taxonomy" id="113559"/>
    <lineage>
        <taxon>Bacteria</taxon>
        <taxon>Bacillati</taxon>
        <taxon>Actinomycetota</taxon>
        <taxon>Actinomycetes</taxon>
        <taxon>Micromonosporales</taxon>
        <taxon>Micromonosporaceae</taxon>
        <taxon>Actinoplanes</taxon>
    </lineage>
</organism>
<comment type="caution">
    <text evidence="1">The sequence shown here is derived from an EMBL/GenBank/DDBJ whole genome shotgun (WGS) entry which is preliminary data.</text>
</comment>
<dbReference type="SUPFAM" id="SSF52402">
    <property type="entry name" value="Adenine nucleotide alpha hydrolases-like"/>
    <property type="match status" value="1"/>
</dbReference>
<accession>A0A7W5ATD2</accession>
<name>A0A7W5ATD2_9ACTN</name>
<dbReference type="Gene3D" id="3.40.50.620">
    <property type="entry name" value="HUPs"/>
    <property type="match status" value="1"/>
</dbReference>